<evidence type="ECO:0000313" key="4">
    <source>
        <dbReference type="Proteomes" id="UP001165090"/>
    </source>
</evidence>
<evidence type="ECO:0000256" key="2">
    <source>
        <dbReference type="SAM" id="Phobius"/>
    </source>
</evidence>
<feature type="compositionally biased region" description="Pro residues" evidence="1">
    <location>
        <begin position="1347"/>
        <end position="1358"/>
    </location>
</feature>
<feature type="region of interest" description="Disordered" evidence="1">
    <location>
        <begin position="1974"/>
        <end position="2005"/>
    </location>
</feature>
<feature type="compositionally biased region" description="Low complexity" evidence="1">
    <location>
        <begin position="398"/>
        <end position="413"/>
    </location>
</feature>
<feature type="transmembrane region" description="Helical" evidence="2">
    <location>
        <begin position="121"/>
        <end position="142"/>
    </location>
</feature>
<proteinExistence type="predicted"/>
<evidence type="ECO:0000256" key="1">
    <source>
        <dbReference type="SAM" id="MobiDB-lite"/>
    </source>
</evidence>
<keyword evidence="2" id="KW-1133">Transmembrane helix</keyword>
<feature type="compositionally biased region" description="Basic and acidic residues" evidence="1">
    <location>
        <begin position="452"/>
        <end position="463"/>
    </location>
</feature>
<accession>A0ABQ5SNI8</accession>
<feature type="compositionally biased region" description="Low complexity" evidence="1">
    <location>
        <begin position="250"/>
        <end position="259"/>
    </location>
</feature>
<feature type="region of interest" description="Disordered" evidence="1">
    <location>
        <begin position="1342"/>
        <end position="1398"/>
    </location>
</feature>
<feature type="transmembrane region" description="Helical" evidence="2">
    <location>
        <begin position="76"/>
        <end position="109"/>
    </location>
</feature>
<comment type="caution">
    <text evidence="3">The sequence shown here is derived from an EMBL/GenBank/DDBJ whole genome shotgun (WGS) entry which is preliminary data.</text>
</comment>
<dbReference type="EMBL" id="BSDZ01000101">
    <property type="protein sequence ID" value="GLI70969.1"/>
    <property type="molecule type" value="Genomic_DNA"/>
</dbReference>
<keyword evidence="2" id="KW-0812">Transmembrane</keyword>
<feature type="transmembrane region" description="Helical" evidence="2">
    <location>
        <begin position="21"/>
        <end position="44"/>
    </location>
</feature>
<feature type="compositionally biased region" description="Basic and acidic residues" evidence="1">
    <location>
        <begin position="1371"/>
        <end position="1382"/>
    </location>
</feature>
<dbReference type="Proteomes" id="UP001165090">
    <property type="component" value="Unassembled WGS sequence"/>
</dbReference>
<feature type="compositionally biased region" description="Low complexity" evidence="1">
    <location>
        <begin position="1985"/>
        <end position="2005"/>
    </location>
</feature>
<protein>
    <submittedName>
        <fullName evidence="3">Uncharacterized protein</fullName>
    </submittedName>
</protein>
<feature type="region of interest" description="Disordered" evidence="1">
    <location>
        <begin position="1214"/>
        <end position="1294"/>
    </location>
</feature>
<keyword evidence="4" id="KW-1185">Reference proteome</keyword>
<organism evidence="3 4">
    <name type="scientific">Volvox africanus</name>
    <dbReference type="NCBI Taxonomy" id="51714"/>
    <lineage>
        <taxon>Eukaryota</taxon>
        <taxon>Viridiplantae</taxon>
        <taxon>Chlorophyta</taxon>
        <taxon>core chlorophytes</taxon>
        <taxon>Chlorophyceae</taxon>
        <taxon>CS clade</taxon>
        <taxon>Chlamydomonadales</taxon>
        <taxon>Volvocaceae</taxon>
        <taxon>Volvox</taxon>
    </lineage>
</organism>
<name>A0ABQ5SNI8_9CHLO</name>
<evidence type="ECO:0000313" key="3">
    <source>
        <dbReference type="EMBL" id="GLI70969.1"/>
    </source>
</evidence>
<reference evidence="3 4" key="1">
    <citation type="journal article" date="2023" name="IScience">
        <title>Expanded male sex-determining region conserved during the evolution of homothallism in the green alga Volvox.</title>
        <authorList>
            <person name="Yamamoto K."/>
            <person name="Matsuzaki R."/>
            <person name="Mahakham W."/>
            <person name="Heman W."/>
            <person name="Sekimoto H."/>
            <person name="Kawachi M."/>
            <person name="Minakuchi Y."/>
            <person name="Toyoda A."/>
            <person name="Nozaki H."/>
        </authorList>
    </citation>
    <scope>NUCLEOTIDE SEQUENCE [LARGE SCALE GENOMIC DNA]</scope>
    <source>
        <strain evidence="3 4">NIES-4468</strain>
    </source>
</reference>
<feature type="compositionally biased region" description="Polar residues" evidence="1">
    <location>
        <begin position="906"/>
        <end position="923"/>
    </location>
</feature>
<sequence>MLRVHQYGMRQRGVRHVAIGRLLSGAGLLMVVTCIGRLGCAGLISSKSWEEAFQAATLVFLLRFGENRHIASTETILGIILGAIVGALGAFLRCWTAMALTVSVAMILIHHPCPSGSKTAIETAITPSLGFWKLLLATFWFVCRSASGSGLRGCLGAAFAHTAMLVSAAELVAVLSVPNRACGAIGGDNGEVQEEGRGHEGHHSVSFPSPGASPFLSPIARRQGAQSPQPGAPWHSVIPLARSPTIGPTAAAAAGVAAPQRRRRRSSLPPFLDGGKHELAHLLPSAAHDSPGEGRGGGETAGLATRASCPIALYTGAQEARLQRSASAAIFNDKMNASGCNGDPAAAGCQAVFTVSASPIRWNGGRSRQLPAPYATLRCDMDAINSRGSVEAGDVLLSDGPSPDDQQSQQQRQPMEEAGASPNTRRAGVLASTAEKNNPHGLRTAADCEAGGDDRGGGEDRLGTGDLWSDGSLKKRLDMGPVGGAAMKHQKQDSRAAGGQMEWSKPGRAAGDTDTYAIQARSDMNGQPRPFLSTCETGNSAQEYILLESTLPGTDGGAPYSGFSNEIEDDDDGEYDSDLDADVVFRETDSSASDGCFSLVIENSGTAAVGDCVVGANRNWRAHGIQQSHGVSATVVAAFPAVAAEDADAIMQGDSAAAIERDAGSSLRGEPSPLAVADGCKAAYTNNIPAERARALNGRNGHVNMMTSTRAMSQPRNEKQSASLSRRAAGLCSSLLNHNPTRNTREPSGTVAAAAATAMGNNTGGALGRYPSDLQQQLPARWYPHYPPAVVRQLILDPYGNCDVADLADLDDLVSLEEMEVAGADVTEMAAAITEGHKAAAGSINTAVGAQLPAGVVSGIEEPYSVSNRATRWLSGSAATSESRRNHTRHRHRHRHHQPRGQQQQNLGTAQLRGQRQHSSTDGAGSEVGIMRLPPSVSVGGVGVGVGGWAAGSSAQAPAPGHFEQPGTELSAGVLPHQQHQQHVQHQQHLLPTGFGDADLQHSGYVPLEEKTLAQHMAAIKAQDLHRKQHLQQQLQYLQYLLLRQRQDQQQQQQRDQPLCQEAVLAGDAEAPEGGRGGARGTDVSAWITSSELLVCFLREAELLASMETHGTDTGHAVGEGPSCENESGSGHRNALAPWKINNNERCDSEMDVPVFENAERMAPAAVECKPPNELADHDDRVGCGVPVYKAKQDLSHDATQSHTYRQCRQHHLDVDASERQLQRPSSQYERQSRRRKQAQEVPADGDGGDGSTGCTAQAQPARPRGRRRRVRQLSQGQLHARQLYEQEYRDRSGMPYGHDYEQVYEYKQSPQQAVLHHCFAYHAIAAQKQFSEIGQDSQYLAAANSPLPPPPPPPPPQQQLQPQQQATPVLERRTSLRHEGRTVGTQVADGDCGLPTNVEATTAAEPTRARGRAALYRSGSAEHGVGVAAEDWTQMLRQPVNSRQPLRLSLDTGASGIVLPQPQPPPRRMQATPTPSVAAGAVSGAAVFLDVSSDLPWADELETFDLSAVNEQQYLFPQQQRVEQHQQVQRQRVHMQQPQQQLGKAADGLLSPGAAVTTAARVPRWVGPQVRLSAPALSNGLSGWGAYVGGGVAVTATTTATMTTDASTATAAFPLAERNNAVGRSGSSWGGGFAKAAAVGAGSGSFITANGPGPLLGSPQQLRCPTSPMAVPSHGAASAPSTPPTTVVEPFSAVGQTVYRSLSGCRRLAETDRRWGISDNYKAALAAAAAAAGGNRPRSATPSAAPRALGSPLLQAEAAAPVSVLPHLDNAAIVGSSDADADAAAEILPLSSLSETDLHQPIANQPALVLQLPSAELQNTTPTPAAAAITDGFGALDRSDGLGAAATATATMVAAAVEGTSKEPTVPAPAPASRGSKTTKQELVGVAASPPVSALPAMEVEVEGVDTRLMANEGEVAGAPLSAVASASTGLVNQLTTHSGHCIMDIGGASGGPDGGGPDVQCSRAAVSEFTLKGEPIIGPNDTAGGSSAAMGSSSVQDSVSRSA</sequence>
<keyword evidence="2" id="KW-0472">Membrane</keyword>
<feature type="region of interest" description="Disordered" evidence="1">
    <location>
        <begin position="875"/>
        <end position="932"/>
    </location>
</feature>
<feature type="compositionally biased region" description="Basic and acidic residues" evidence="1">
    <location>
        <begin position="1283"/>
        <end position="1293"/>
    </location>
</feature>
<feature type="compositionally biased region" description="Basic and acidic residues" evidence="1">
    <location>
        <begin position="194"/>
        <end position="203"/>
    </location>
</feature>
<feature type="region of interest" description="Disordered" evidence="1">
    <location>
        <begin position="186"/>
        <end position="276"/>
    </location>
</feature>
<feature type="region of interest" description="Disordered" evidence="1">
    <location>
        <begin position="488"/>
        <end position="511"/>
    </location>
</feature>
<feature type="compositionally biased region" description="Basic residues" evidence="1">
    <location>
        <begin position="886"/>
        <end position="899"/>
    </location>
</feature>
<gene>
    <name evidence="3" type="ORF">VaNZ11_016071</name>
</gene>
<feature type="region of interest" description="Disordered" evidence="1">
    <location>
        <begin position="393"/>
        <end position="476"/>
    </location>
</feature>